<dbReference type="Proteomes" id="UP000676325">
    <property type="component" value="Unassembled WGS sequence"/>
</dbReference>
<gene>
    <name evidence="1" type="ORF">KDK95_13200</name>
</gene>
<reference evidence="1" key="1">
    <citation type="submission" date="2021-04" db="EMBL/GenBank/DDBJ databases">
        <title>Genome based classification of Actinospica acidithermotolerans sp. nov., an actinobacterium isolated from an Indonesian hot spring.</title>
        <authorList>
            <person name="Kusuma A.B."/>
            <person name="Putra K.E."/>
            <person name="Nafisah S."/>
            <person name="Loh J."/>
            <person name="Nouioui I."/>
            <person name="Goodfellow M."/>
        </authorList>
    </citation>
    <scope>NUCLEOTIDE SEQUENCE</scope>
    <source>
        <strain evidence="1">MGRD01-02</strain>
    </source>
</reference>
<dbReference type="AlphaFoldDB" id="A0A941E9X0"/>
<sequence length="200" mass="21582">MREDDVYLITEVNISDSGLQRVAGALADHGGAGGTVPGQRGWLRSWVTGWTHRLEVDPLGLPQPEPIAGVGRLAEAVVDVLLERRPLEQMRRWLSRDVAGQLTPQAAGRVGYGFEAAAEALAVAPADRRASRFAARSMIRSVRLHQPAAGIVESTVIVQDGPRVRAVALRFEQAAPAAPGRHGTPQPRGFDWLCTALQFN</sequence>
<proteinExistence type="predicted"/>
<name>A0A941E9X0_9ACTN</name>
<accession>A0A941E9X0</accession>
<dbReference type="RefSeq" id="WP_212518414.1">
    <property type="nucleotide sequence ID" value="NZ_JAGSOH010000031.1"/>
</dbReference>
<organism evidence="1 2">
    <name type="scientific">Actinospica acidithermotolerans</name>
    <dbReference type="NCBI Taxonomy" id="2828514"/>
    <lineage>
        <taxon>Bacteria</taxon>
        <taxon>Bacillati</taxon>
        <taxon>Actinomycetota</taxon>
        <taxon>Actinomycetes</taxon>
        <taxon>Catenulisporales</taxon>
        <taxon>Actinospicaceae</taxon>
        <taxon>Actinospica</taxon>
    </lineage>
</organism>
<comment type="caution">
    <text evidence="1">The sequence shown here is derived from an EMBL/GenBank/DDBJ whole genome shotgun (WGS) entry which is preliminary data.</text>
</comment>
<protein>
    <submittedName>
        <fullName evidence="1">Uncharacterized protein</fullName>
    </submittedName>
</protein>
<keyword evidence="2" id="KW-1185">Reference proteome</keyword>
<dbReference type="InterPro" id="IPR045596">
    <property type="entry name" value="DUF6459"/>
</dbReference>
<evidence type="ECO:0000313" key="2">
    <source>
        <dbReference type="Proteomes" id="UP000676325"/>
    </source>
</evidence>
<evidence type="ECO:0000313" key="1">
    <source>
        <dbReference type="EMBL" id="MBR7827267.1"/>
    </source>
</evidence>
<dbReference type="EMBL" id="JAGSOH010000031">
    <property type="protein sequence ID" value="MBR7827267.1"/>
    <property type="molecule type" value="Genomic_DNA"/>
</dbReference>
<dbReference type="Pfam" id="PF20060">
    <property type="entry name" value="DUF6459"/>
    <property type="match status" value="1"/>
</dbReference>